<name>A0ABZ0CS26_9BURK</name>
<accession>A0ABZ0CS26</accession>
<evidence type="ECO:0000313" key="4">
    <source>
        <dbReference type="Proteomes" id="UP001303946"/>
    </source>
</evidence>
<protein>
    <submittedName>
        <fullName evidence="3">PHB depolymerase family esterase</fullName>
    </submittedName>
</protein>
<keyword evidence="1" id="KW-0732">Signal</keyword>
<dbReference type="EMBL" id="CP136336">
    <property type="protein sequence ID" value="WOB07749.1"/>
    <property type="molecule type" value="Genomic_DNA"/>
</dbReference>
<sequence>MAKRTLASAWAKSFERSLGVWTRAGLHAGLKASRQQIGQVTQAAAASRKPPPGPGDWLPGVAVGLSGLLRFHLYRPPGLHYAERVPVMVMLHGCGQDARNFAVSTRMNRVADRERFLVLYPEQDRVANPQGCWNWFETRSGRAYSEAALILKAIDQVALFYPADVTRVAVCGLSAGASMAALLATRHPARFKAVVMHSGVAPGSADTSAAAVRAMRGRQLLTPLAVSEALPPLMVIHGEHDRVVSSRNASATVNLWADAAGATASESRRVQRGQRHPMTITEHKRRGRDVAALVEVDTLGHAWSGGAAKKPYSDSRGPDASRLAWLFAQRQFRA</sequence>
<dbReference type="InterPro" id="IPR010126">
    <property type="entry name" value="Esterase_phb"/>
</dbReference>
<dbReference type="Proteomes" id="UP001303946">
    <property type="component" value="Chromosome"/>
</dbReference>
<reference evidence="3 4" key="1">
    <citation type="submission" date="2023-10" db="EMBL/GenBank/DDBJ databases">
        <title>Bacteria for the degradation of biodegradable plastic PBAT(Polybutylene adipate terephthalate).</title>
        <authorList>
            <person name="Weon H.-Y."/>
            <person name="Yeon J."/>
        </authorList>
    </citation>
    <scope>NUCLEOTIDE SEQUENCE [LARGE SCALE GENOMIC DNA]</scope>
    <source>
        <strain evidence="3 4">SBD 7-3</strain>
    </source>
</reference>
<keyword evidence="2" id="KW-0378">Hydrolase</keyword>
<gene>
    <name evidence="3" type="ORF">RXV79_22930</name>
</gene>
<dbReference type="SUPFAM" id="SSF53474">
    <property type="entry name" value="alpha/beta-Hydrolases"/>
    <property type="match status" value="1"/>
</dbReference>
<evidence type="ECO:0000313" key="3">
    <source>
        <dbReference type="EMBL" id="WOB07749.1"/>
    </source>
</evidence>
<proteinExistence type="predicted"/>
<dbReference type="RefSeq" id="WP_316700404.1">
    <property type="nucleotide sequence ID" value="NZ_CP136336.1"/>
</dbReference>
<evidence type="ECO:0000256" key="2">
    <source>
        <dbReference type="ARBA" id="ARBA00022801"/>
    </source>
</evidence>
<evidence type="ECO:0000256" key="1">
    <source>
        <dbReference type="ARBA" id="ARBA00022729"/>
    </source>
</evidence>
<dbReference type="PANTHER" id="PTHR43037">
    <property type="entry name" value="UNNAMED PRODUCT-RELATED"/>
    <property type="match status" value="1"/>
</dbReference>
<dbReference type="Gene3D" id="3.40.50.1820">
    <property type="entry name" value="alpha/beta hydrolase"/>
    <property type="match status" value="1"/>
</dbReference>
<dbReference type="InterPro" id="IPR029058">
    <property type="entry name" value="AB_hydrolase_fold"/>
</dbReference>
<dbReference type="PANTHER" id="PTHR43037:SF1">
    <property type="entry name" value="BLL1128 PROTEIN"/>
    <property type="match status" value="1"/>
</dbReference>
<keyword evidence="4" id="KW-1185">Reference proteome</keyword>
<organism evidence="3 4">
    <name type="scientific">Piscinibacter gummiphilus</name>
    <dbReference type="NCBI Taxonomy" id="946333"/>
    <lineage>
        <taxon>Bacteria</taxon>
        <taxon>Pseudomonadati</taxon>
        <taxon>Pseudomonadota</taxon>
        <taxon>Betaproteobacteria</taxon>
        <taxon>Burkholderiales</taxon>
        <taxon>Sphaerotilaceae</taxon>
        <taxon>Piscinibacter</taxon>
    </lineage>
</organism>
<dbReference type="InterPro" id="IPR050955">
    <property type="entry name" value="Plant_Biomass_Hydrol_Est"/>
</dbReference>
<dbReference type="Pfam" id="PF10503">
    <property type="entry name" value="Esterase_PHB"/>
    <property type="match status" value="1"/>
</dbReference>